<protein>
    <submittedName>
        <fullName evidence="1">Uncharacterized protein</fullName>
    </submittedName>
</protein>
<organism evidence="1 2">
    <name type="scientific">Pinctada imbricata</name>
    <name type="common">Atlantic pearl-oyster</name>
    <name type="synonym">Pinctada martensii</name>
    <dbReference type="NCBI Taxonomy" id="66713"/>
    <lineage>
        <taxon>Eukaryota</taxon>
        <taxon>Metazoa</taxon>
        <taxon>Spiralia</taxon>
        <taxon>Lophotrochozoa</taxon>
        <taxon>Mollusca</taxon>
        <taxon>Bivalvia</taxon>
        <taxon>Autobranchia</taxon>
        <taxon>Pteriomorphia</taxon>
        <taxon>Pterioida</taxon>
        <taxon>Pterioidea</taxon>
        <taxon>Pteriidae</taxon>
        <taxon>Pinctada</taxon>
    </lineage>
</organism>
<comment type="caution">
    <text evidence="1">The sequence shown here is derived from an EMBL/GenBank/DDBJ whole genome shotgun (WGS) entry which is preliminary data.</text>
</comment>
<evidence type="ECO:0000313" key="2">
    <source>
        <dbReference type="Proteomes" id="UP001186944"/>
    </source>
</evidence>
<dbReference type="AlphaFoldDB" id="A0AA88XDU8"/>
<accession>A0AA88XDU8</accession>
<proteinExistence type="predicted"/>
<gene>
    <name evidence="1" type="ORF">FSP39_014660</name>
</gene>
<dbReference type="Proteomes" id="UP001186944">
    <property type="component" value="Unassembled WGS sequence"/>
</dbReference>
<keyword evidence="2" id="KW-1185">Reference proteome</keyword>
<evidence type="ECO:0000313" key="1">
    <source>
        <dbReference type="EMBL" id="KAK3083126.1"/>
    </source>
</evidence>
<sequence length="213" mass="24188">MASSGLFCDFDDITAQHGPAGLYCHSLSQLYEVCIKDESILHQITYNDACQRLKRNVNNTLATLDVRGYPIIEFKFGRSFTTAKTKCKLRPDKPITWNQDKGIASDWKEILKEGYDGVAVLTCINKELVPNYIQDVIKFKSSNGTRQKNQHGIDHRFYAQGLLNALIQHYTFSEPDGRIRNSCFAGDKKDNDAALPEILYMAFKVEKRPEVST</sequence>
<reference evidence="1" key="1">
    <citation type="submission" date="2019-08" db="EMBL/GenBank/DDBJ databases">
        <title>The improved chromosome-level genome for the pearl oyster Pinctada fucata martensii using PacBio sequencing and Hi-C.</title>
        <authorList>
            <person name="Zheng Z."/>
        </authorList>
    </citation>
    <scope>NUCLEOTIDE SEQUENCE</scope>
    <source>
        <strain evidence="1">ZZ-2019</strain>
        <tissue evidence="1">Adductor muscle</tissue>
    </source>
</reference>
<name>A0AA88XDU8_PINIB</name>
<dbReference type="EMBL" id="VSWD01000014">
    <property type="protein sequence ID" value="KAK3083126.1"/>
    <property type="molecule type" value="Genomic_DNA"/>
</dbReference>